<feature type="transmembrane region" description="Helical" evidence="4">
    <location>
        <begin position="383"/>
        <end position="404"/>
    </location>
</feature>
<gene>
    <name evidence="6" type="ORF">NJU99_09535</name>
</gene>
<feature type="transmembrane region" description="Helical" evidence="4">
    <location>
        <begin position="7"/>
        <end position="26"/>
    </location>
</feature>
<feature type="transmembrane region" description="Helical" evidence="4">
    <location>
        <begin position="73"/>
        <end position="94"/>
    </location>
</feature>
<dbReference type="Pfam" id="PF07690">
    <property type="entry name" value="MFS_1"/>
    <property type="match status" value="1"/>
</dbReference>
<name>A0ABY5DZX7_9BACT</name>
<feature type="transmembrane region" description="Helical" evidence="4">
    <location>
        <begin position="254"/>
        <end position="275"/>
    </location>
</feature>
<evidence type="ECO:0000259" key="5">
    <source>
        <dbReference type="PROSITE" id="PS50850"/>
    </source>
</evidence>
<dbReference type="EMBL" id="CP100595">
    <property type="protein sequence ID" value="UTJ05506.1"/>
    <property type="molecule type" value="Genomic_DNA"/>
</dbReference>
<feature type="transmembrane region" description="Helical" evidence="4">
    <location>
        <begin position="163"/>
        <end position="185"/>
    </location>
</feature>
<dbReference type="SUPFAM" id="SSF103473">
    <property type="entry name" value="MFS general substrate transporter"/>
    <property type="match status" value="1"/>
</dbReference>
<dbReference type="InterPro" id="IPR020846">
    <property type="entry name" value="MFS_dom"/>
</dbReference>
<evidence type="ECO:0000256" key="3">
    <source>
        <dbReference type="ARBA" id="ARBA00023136"/>
    </source>
</evidence>
<feature type="transmembrane region" description="Helical" evidence="4">
    <location>
        <begin position="133"/>
        <end position="151"/>
    </location>
</feature>
<dbReference type="CDD" id="cd17353">
    <property type="entry name" value="MFS_OFA_like"/>
    <property type="match status" value="1"/>
</dbReference>
<evidence type="ECO:0000256" key="1">
    <source>
        <dbReference type="ARBA" id="ARBA00022692"/>
    </source>
</evidence>
<organism evidence="6 7">
    <name type="scientific">Arcobacter roscoffensis</name>
    <dbReference type="NCBI Taxonomy" id="2961520"/>
    <lineage>
        <taxon>Bacteria</taxon>
        <taxon>Pseudomonadati</taxon>
        <taxon>Campylobacterota</taxon>
        <taxon>Epsilonproteobacteria</taxon>
        <taxon>Campylobacterales</taxon>
        <taxon>Arcobacteraceae</taxon>
        <taxon>Arcobacter</taxon>
    </lineage>
</organism>
<dbReference type="InterPro" id="IPR036259">
    <property type="entry name" value="MFS_trans_sf"/>
</dbReference>
<dbReference type="PROSITE" id="PS50850">
    <property type="entry name" value="MFS"/>
    <property type="match status" value="1"/>
</dbReference>
<feature type="transmembrane region" description="Helical" evidence="4">
    <location>
        <begin position="100"/>
        <end position="121"/>
    </location>
</feature>
<protein>
    <submittedName>
        <fullName evidence="6">OFA family MFS transporter</fullName>
    </submittedName>
</protein>
<dbReference type="Gene3D" id="1.20.1250.20">
    <property type="entry name" value="MFS general substrate transporter like domains"/>
    <property type="match status" value="2"/>
</dbReference>
<keyword evidence="2 4" id="KW-1133">Transmembrane helix</keyword>
<dbReference type="InterPro" id="IPR050327">
    <property type="entry name" value="Proton-linked_MCT"/>
</dbReference>
<reference evidence="6" key="1">
    <citation type="submission" date="2022-07" db="EMBL/GenBank/DDBJ databases">
        <title>Arcobacter roscoffensis sp. nov., a marine bacterium isolated from coastal seawater collected from Roscoff, France.</title>
        <authorList>
            <person name="Pascual J."/>
            <person name="Lepeaux C."/>
            <person name="Methner A."/>
            <person name="Overmann J."/>
        </authorList>
    </citation>
    <scope>NUCLEOTIDE SEQUENCE</scope>
    <source>
        <strain evidence="6">ARW1-2F2</strain>
    </source>
</reference>
<feature type="transmembrane region" description="Helical" evidence="4">
    <location>
        <begin position="287"/>
        <end position="307"/>
    </location>
</feature>
<dbReference type="PANTHER" id="PTHR11360:SF317">
    <property type="entry name" value="MAJOR FACILITATOR SUPERFAMILY (MFS) PROFILE DOMAIN-CONTAINING PROTEIN-RELATED"/>
    <property type="match status" value="1"/>
</dbReference>
<keyword evidence="1 4" id="KW-0812">Transmembrane</keyword>
<feature type="transmembrane region" description="Helical" evidence="4">
    <location>
        <begin position="313"/>
        <end position="338"/>
    </location>
</feature>
<keyword evidence="7" id="KW-1185">Reference proteome</keyword>
<dbReference type="RefSeq" id="WP_254575687.1">
    <property type="nucleotide sequence ID" value="NZ_CP100595.1"/>
</dbReference>
<feature type="transmembrane region" description="Helical" evidence="4">
    <location>
        <begin position="350"/>
        <end position="371"/>
    </location>
</feature>
<feature type="transmembrane region" description="Helical" evidence="4">
    <location>
        <begin position="227"/>
        <end position="248"/>
    </location>
</feature>
<evidence type="ECO:0000313" key="6">
    <source>
        <dbReference type="EMBL" id="UTJ05506.1"/>
    </source>
</evidence>
<sequence length="415" mass="44977">MVEKNRWLMALSAVGVHICIGSVYAWSVYVNPIQEQMSWTLTDVTIAFSIAIFFLGLSAALMGKFVEKNGPRVSAIIAASLFGLGTAGSGLAILMESKLLLYFFYGVLGGCGLGIGYISPVSTLVKWFPDKRGMATGLAIMGFGFASAVWGPTIKILIEKVGISGTFFILGAIYFVVMFASALYLEKPEENYLPKKFKKKLKEGKKKLKEDLSLLTLNEAIKTPRFYGLWIMLFINVTCGIALIGVASPLLQEVIGISAIAAAAAVGLMGIFNGAGRIVWASLSDYLTRPVVYIIFFLTQAIAFYVLPSITEIVIFQVIIYFIMSCYGGGFASIPAYIGDIFGTKELGAIHGYILTAWAAAGLVGPLIISLVKDSTGSYSQTLYVFAGFFVLAFIVSILMLINIKTIEKKKKQKN</sequence>
<dbReference type="Proteomes" id="UP001060012">
    <property type="component" value="Chromosome"/>
</dbReference>
<evidence type="ECO:0000313" key="7">
    <source>
        <dbReference type="Proteomes" id="UP001060012"/>
    </source>
</evidence>
<dbReference type="PANTHER" id="PTHR11360">
    <property type="entry name" value="MONOCARBOXYLATE TRANSPORTER"/>
    <property type="match status" value="1"/>
</dbReference>
<feature type="transmembrane region" description="Helical" evidence="4">
    <location>
        <begin position="46"/>
        <end position="66"/>
    </location>
</feature>
<evidence type="ECO:0000256" key="4">
    <source>
        <dbReference type="SAM" id="Phobius"/>
    </source>
</evidence>
<keyword evidence="3 4" id="KW-0472">Membrane</keyword>
<proteinExistence type="predicted"/>
<accession>A0ABY5DZX7</accession>
<evidence type="ECO:0000256" key="2">
    <source>
        <dbReference type="ARBA" id="ARBA00022989"/>
    </source>
</evidence>
<dbReference type="InterPro" id="IPR011701">
    <property type="entry name" value="MFS"/>
</dbReference>
<feature type="domain" description="Major facilitator superfamily (MFS) profile" evidence="5">
    <location>
        <begin position="1"/>
        <end position="405"/>
    </location>
</feature>